<gene>
    <name evidence="2" type="ORF">DERYTH_LOCUS373</name>
</gene>
<keyword evidence="3" id="KW-1185">Reference proteome</keyword>
<organism evidence="2 3">
    <name type="scientific">Dentiscutata erythropus</name>
    <dbReference type="NCBI Taxonomy" id="1348616"/>
    <lineage>
        <taxon>Eukaryota</taxon>
        <taxon>Fungi</taxon>
        <taxon>Fungi incertae sedis</taxon>
        <taxon>Mucoromycota</taxon>
        <taxon>Glomeromycotina</taxon>
        <taxon>Glomeromycetes</taxon>
        <taxon>Diversisporales</taxon>
        <taxon>Gigasporaceae</taxon>
        <taxon>Dentiscutata</taxon>
    </lineage>
</organism>
<dbReference type="AlphaFoldDB" id="A0A9N8VEL5"/>
<sequence length="226" mass="27031">MRTSKPISNILEESERKDSELVHYSRKEKAKEEKGEEKINSLEKIISKMQKELEKKDKEFTRYSERVDQHEEKIDNIKKTISNMRDEQETKDNNLVGYQMKLVQVESQLSETKKKLEREKKIREILNSFYDELIQTCVEKALLKKEIEILEKESKELEHKQDKDDDRIKILSDVEQLKNLLNGKQSKEKLIRDKIDLVQIDTDEVSNEFYEIQNEKSRLLTNSFYT</sequence>
<reference evidence="2" key="1">
    <citation type="submission" date="2021-06" db="EMBL/GenBank/DDBJ databases">
        <authorList>
            <person name="Kallberg Y."/>
            <person name="Tangrot J."/>
            <person name="Rosling A."/>
        </authorList>
    </citation>
    <scope>NUCLEOTIDE SEQUENCE</scope>
    <source>
        <strain evidence="2">MA453B</strain>
    </source>
</reference>
<name>A0A9N8VEL5_9GLOM</name>
<dbReference type="Proteomes" id="UP000789405">
    <property type="component" value="Unassembled WGS sequence"/>
</dbReference>
<feature type="region of interest" description="Disordered" evidence="1">
    <location>
        <begin position="1"/>
        <end position="35"/>
    </location>
</feature>
<feature type="compositionally biased region" description="Basic and acidic residues" evidence="1">
    <location>
        <begin position="13"/>
        <end position="35"/>
    </location>
</feature>
<comment type="caution">
    <text evidence="2">The sequence shown here is derived from an EMBL/GenBank/DDBJ whole genome shotgun (WGS) entry which is preliminary data.</text>
</comment>
<protein>
    <submittedName>
        <fullName evidence="2">851_t:CDS:1</fullName>
    </submittedName>
</protein>
<proteinExistence type="predicted"/>
<evidence type="ECO:0000256" key="1">
    <source>
        <dbReference type="SAM" id="MobiDB-lite"/>
    </source>
</evidence>
<dbReference type="EMBL" id="CAJVPY010000079">
    <property type="protein sequence ID" value="CAG8448560.1"/>
    <property type="molecule type" value="Genomic_DNA"/>
</dbReference>
<accession>A0A9N8VEL5</accession>
<evidence type="ECO:0000313" key="3">
    <source>
        <dbReference type="Proteomes" id="UP000789405"/>
    </source>
</evidence>
<evidence type="ECO:0000313" key="2">
    <source>
        <dbReference type="EMBL" id="CAG8448560.1"/>
    </source>
</evidence>